<evidence type="ECO:0000256" key="2">
    <source>
        <dbReference type="ARBA" id="ARBA00005300"/>
    </source>
</evidence>
<feature type="domain" description="RNase H type-1" evidence="9">
    <location>
        <begin position="92"/>
        <end position="274"/>
    </location>
</feature>
<evidence type="ECO:0000256" key="6">
    <source>
        <dbReference type="ARBA" id="ARBA00022759"/>
    </source>
</evidence>
<comment type="caution">
    <text evidence="10">The sequence shown here is derived from an EMBL/GenBank/DDBJ whole genome shotgun (WGS) entry which is preliminary data.</text>
</comment>
<sequence>MSPGMAISLVPCLHPPISSNANSPPAVMTLENEDSSSASGSESSTDMAYEDESLSEDEEMEATEEQEDWYYAVVPEVPHLVAQKLLTQYGLEVGHGYEYADGSKLWFAYAMNSGNGDFPDALHPNSMVAFCGCSALRNDESDCDAAYACVFPRNRDWDVVAYLDESWATNNRAEYMAALAALERANVKDKDKSKVLFIYSHSRLLTMSMKKWVYRWRNNGWRTVEGTDIQNRDMLEKLMAAQGSRRVLWRRLKSKSGGRNWPAFWYAIAKGAAQQEAHSIDSN</sequence>
<keyword evidence="6" id="KW-0255">Endonuclease</keyword>
<dbReference type="Gene3D" id="3.30.420.10">
    <property type="entry name" value="Ribonuclease H-like superfamily/Ribonuclease H"/>
    <property type="match status" value="1"/>
</dbReference>
<feature type="compositionally biased region" description="Low complexity" evidence="8">
    <location>
        <begin position="35"/>
        <end position="44"/>
    </location>
</feature>
<comment type="similarity">
    <text evidence="2">Belongs to the RNase H family.</text>
</comment>
<protein>
    <recommendedName>
        <fullName evidence="3">ribonuclease H</fullName>
        <ecNumber evidence="3">3.1.26.4</ecNumber>
    </recommendedName>
</protein>
<evidence type="ECO:0000256" key="4">
    <source>
        <dbReference type="ARBA" id="ARBA00022722"/>
    </source>
</evidence>
<evidence type="ECO:0000256" key="5">
    <source>
        <dbReference type="ARBA" id="ARBA00022723"/>
    </source>
</evidence>
<evidence type="ECO:0000256" key="1">
    <source>
        <dbReference type="ARBA" id="ARBA00000077"/>
    </source>
</evidence>
<keyword evidence="4" id="KW-0540">Nuclease</keyword>
<name>A0A9W6TH60_9STRA</name>
<evidence type="ECO:0000256" key="8">
    <source>
        <dbReference type="SAM" id="MobiDB-lite"/>
    </source>
</evidence>
<dbReference type="GO" id="GO:0003676">
    <property type="term" value="F:nucleic acid binding"/>
    <property type="evidence" value="ECO:0007669"/>
    <property type="project" value="InterPro"/>
</dbReference>
<proteinExistence type="inferred from homology"/>
<feature type="compositionally biased region" description="Low complexity" evidence="8">
    <location>
        <begin position="16"/>
        <end position="26"/>
    </location>
</feature>
<gene>
    <name evidence="10" type="ORF">Plil01_000371100</name>
</gene>
<dbReference type="InterPro" id="IPR036397">
    <property type="entry name" value="RNaseH_sf"/>
</dbReference>
<feature type="region of interest" description="Disordered" evidence="8">
    <location>
        <begin position="16"/>
        <end position="65"/>
    </location>
</feature>
<feature type="compositionally biased region" description="Acidic residues" evidence="8">
    <location>
        <begin position="48"/>
        <end position="65"/>
    </location>
</feature>
<keyword evidence="5" id="KW-0479">Metal-binding</keyword>
<dbReference type="GO" id="GO:0004523">
    <property type="term" value="F:RNA-DNA hybrid ribonuclease activity"/>
    <property type="evidence" value="ECO:0007669"/>
    <property type="project" value="UniProtKB-EC"/>
</dbReference>
<evidence type="ECO:0000256" key="7">
    <source>
        <dbReference type="ARBA" id="ARBA00022801"/>
    </source>
</evidence>
<dbReference type="EMBL" id="BSXW01000147">
    <property type="protein sequence ID" value="GMF13213.1"/>
    <property type="molecule type" value="Genomic_DNA"/>
</dbReference>
<dbReference type="PANTHER" id="PTHR10642:SF26">
    <property type="entry name" value="RIBONUCLEASE H1"/>
    <property type="match status" value="1"/>
</dbReference>
<dbReference type="Proteomes" id="UP001165083">
    <property type="component" value="Unassembled WGS sequence"/>
</dbReference>
<evidence type="ECO:0000259" key="9">
    <source>
        <dbReference type="PROSITE" id="PS50879"/>
    </source>
</evidence>
<dbReference type="OrthoDB" id="407198at2759"/>
<organism evidence="10 11">
    <name type="scientific">Phytophthora lilii</name>
    <dbReference type="NCBI Taxonomy" id="2077276"/>
    <lineage>
        <taxon>Eukaryota</taxon>
        <taxon>Sar</taxon>
        <taxon>Stramenopiles</taxon>
        <taxon>Oomycota</taxon>
        <taxon>Peronosporomycetes</taxon>
        <taxon>Peronosporales</taxon>
        <taxon>Peronosporaceae</taxon>
        <taxon>Phytophthora</taxon>
    </lineage>
</organism>
<dbReference type="EC" id="3.1.26.4" evidence="3"/>
<evidence type="ECO:0000256" key="3">
    <source>
        <dbReference type="ARBA" id="ARBA00012180"/>
    </source>
</evidence>
<dbReference type="PANTHER" id="PTHR10642">
    <property type="entry name" value="RIBONUCLEASE H1"/>
    <property type="match status" value="1"/>
</dbReference>
<evidence type="ECO:0000313" key="11">
    <source>
        <dbReference type="Proteomes" id="UP001165083"/>
    </source>
</evidence>
<dbReference type="PROSITE" id="PS50879">
    <property type="entry name" value="RNASE_H_1"/>
    <property type="match status" value="1"/>
</dbReference>
<dbReference type="SUPFAM" id="SSF53098">
    <property type="entry name" value="Ribonuclease H-like"/>
    <property type="match status" value="1"/>
</dbReference>
<dbReference type="InterPro" id="IPR050092">
    <property type="entry name" value="RNase_H"/>
</dbReference>
<keyword evidence="11" id="KW-1185">Reference proteome</keyword>
<reference evidence="10" key="1">
    <citation type="submission" date="2023-04" db="EMBL/GenBank/DDBJ databases">
        <title>Phytophthora lilii NBRC 32176.</title>
        <authorList>
            <person name="Ichikawa N."/>
            <person name="Sato H."/>
            <person name="Tonouchi N."/>
        </authorList>
    </citation>
    <scope>NUCLEOTIDE SEQUENCE</scope>
    <source>
        <strain evidence="10">NBRC 32176</strain>
    </source>
</reference>
<dbReference type="Pfam" id="PF00075">
    <property type="entry name" value="RNase_H"/>
    <property type="match status" value="1"/>
</dbReference>
<dbReference type="GO" id="GO:0043137">
    <property type="term" value="P:DNA replication, removal of RNA primer"/>
    <property type="evidence" value="ECO:0007669"/>
    <property type="project" value="TreeGrafter"/>
</dbReference>
<accession>A0A9W6TH60</accession>
<dbReference type="InterPro" id="IPR002156">
    <property type="entry name" value="RNaseH_domain"/>
</dbReference>
<dbReference type="InterPro" id="IPR012337">
    <property type="entry name" value="RNaseH-like_sf"/>
</dbReference>
<comment type="catalytic activity">
    <reaction evidence="1">
        <text>Endonucleolytic cleavage to 5'-phosphomonoester.</text>
        <dbReference type="EC" id="3.1.26.4"/>
    </reaction>
</comment>
<dbReference type="GO" id="GO:0046872">
    <property type="term" value="F:metal ion binding"/>
    <property type="evidence" value="ECO:0007669"/>
    <property type="project" value="UniProtKB-KW"/>
</dbReference>
<evidence type="ECO:0000313" key="10">
    <source>
        <dbReference type="EMBL" id="GMF13213.1"/>
    </source>
</evidence>
<keyword evidence="7" id="KW-0378">Hydrolase</keyword>
<dbReference type="AlphaFoldDB" id="A0A9W6TH60"/>